<dbReference type="InterPro" id="IPR025714">
    <property type="entry name" value="Methyltranfer_dom"/>
</dbReference>
<evidence type="ECO:0000313" key="3">
    <source>
        <dbReference type="Proteomes" id="UP000034201"/>
    </source>
</evidence>
<dbReference type="Proteomes" id="UP000034201">
    <property type="component" value="Unassembled WGS sequence"/>
</dbReference>
<keyword evidence="2" id="KW-0489">Methyltransferase</keyword>
<dbReference type="PANTHER" id="PTHR44068:SF11">
    <property type="entry name" value="GERANYL DIPHOSPHATE 2-C-METHYLTRANSFERASE"/>
    <property type="match status" value="1"/>
</dbReference>
<sequence length="305" mass="34906">MGNELIYKLNKLGQFFNLEKVATQKVDQSYIEVYYWINKIPYSLFHNKKGFVHMGVSVDGIYKEEDLFYQVKMIDKAVKSAGAQKVLEIATGRGGNATWLASANPHVDFIGLDISESQLTFARKKAFRLNNYTVLAGDFHDLSSFEPESFDVVFIIEALCHSSDTKKVLKEVLRILKKGGLFSIYDGYREKQDEQMSKEELLAARLLEVGVAVEHFELHSEFLDSAKQVGFTVENIGDLSDLVLPTMQRFEKQAGRFLKLGSIARFLMKLVPNKFVYNILSGYLFTTLIRERVFSYKYTLLKKLL</sequence>
<dbReference type="InterPro" id="IPR050447">
    <property type="entry name" value="Erg6_SMT_methyltransf"/>
</dbReference>
<proteinExistence type="predicted"/>
<gene>
    <name evidence="2" type="ORF">UY61_C0034G0013</name>
</gene>
<dbReference type="CDD" id="cd02440">
    <property type="entry name" value="AdoMet_MTases"/>
    <property type="match status" value="1"/>
</dbReference>
<comment type="caution">
    <text evidence="2">The sequence shown here is derived from an EMBL/GenBank/DDBJ whole genome shotgun (WGS) entry which is preliminary data.</text>
</comment>
<dbReference type="SUPFAM" id="SSF53335">
    <property type="entry name" value="S-adenosyl-L-methionine-dependent methyltransferases"/>
    <property type="match status" value="1"/>
</dbReference>
<dbReference type="InterPro" id="IPR029063">
    <property type="entry name" value="SAM-dependent_MTases_sf"/>
</dbReference>
<organism evidence="2 3">
    <name type="scientific">Candidatus Adlerbacteria bacterium GW2011_GWC1_50_9</name>
    <dbReference type="NCBI Taxonomy" id="1618608"/>
    <lineage>
        <taxon>Bacteria</taxon>
        <taxon>Candidatus Adleribacteriota</taxon>
    </lineage>
</organism>
<protein>
    <submittedName>
        <fullName evidence="2">Methyltransferase, UbiE/COQ5 family protein</fullName>
    </submittedName>
</protein>
<dbReference type="Pfam" id="PF13847">
    <property type="entry name" value="Methyltransf_31"/>
    <property type="match status" value="1"/>
</dbReference>
<dbReference type="PANTHER" id="PTHR44068">
    <property type="entry name" value="ZGC:194242"/>
    <property type="match status" value="1"/>
</dbReference>
<name>A0A0G1ZLX4_9BACT</name>
<dbReference type="AlphaFoldDB" id="A0A0G1ZLX4"/>
<evidence type="ECO:0000259" key="1">
    <source>
        <dbReference type="Pfam" id="PF13847"/>
    </source>
</evidence>
<dbReference type="GO" id="GO:0008168">
    <property type="term" value="F:methyltransferase activity"/>
    <property type="evidence" value="ECO:0007669"/>
    <property type="project" value="UniProtKB-KW"/>
</dbReference>
<dbReference type="Gene3D" id="3.40.50.150">
    <property type="entry name" value="Vaccinia Virus protein VP39"/>
    <property type="match status" value="1"/>
</dbReference>
<reference evidence="2 3" key="1">
    <citation type="journal article" date="2015" name="Nature">
        <title>rRNA introns, odd ribosomes, and small enigmatic genomes across a large radiation of phyla.</title>
        <authorList>
            <person name="Brown C.T."/>
            <person name="Hug L.A."/>
            <person name="Thomas B.C."/>
            <person name="Sharon I."/>
            <person name="Castelle C.J."/>
            <person name="Singh A."/>
            <person name="Wilkins M.J."/>
            <person name="Williams K.H."/>
            <person name="Banfield J.F."/>
        </authorList>
    </citation>
    <scope>NUCLEOTIDE SEQUENCE [LARGE SCALE GENOMIC DNA]</scope>
</reference>
<dbReference type="GO" id="GO:0032259">
    <property type="term" value="P:methylation"/>
    <property type="evidence" value="ECO:0007669"/>
    <property type="project" value="UniProtKB-KW"/>
</dbReference>
<accession>A0A0G1ZLX4</accession>
<feature type="domain" description="Methyltransferase" evidence="1">
    <location>
        <begin position="84"/>
        <end position="202"/>
    </location>
</feature>
<keyword evidence="2" id="KW-0808">Transferase</keyword>
<dbReference type="EMBL" id="LCQQ01000034">
    <property type="protein sequence ID" value="KKW20424.1"/>
    <property type="molecule type" value="Genomic_DNA"/>
</dbReference>
<evidence type="ECO:0000313" key="2">
    <source>
        <dbReference type="EMBL" id="KKW20424.1"/>
    </source>
</evidence>